<dbReference type="Gene3D" id="2.10.70.100">
    <property type="match status" value="1"/>
</dbReference>
<keyword evidence="7" id="KW-0067">ATP-binding</keyword>
<evidence type="ECO:0000256" key="14">
    <source>
        <dbReference type="SAM" id="Coils"/>
    </source>
</evidence>
<dbReference type="PROSITE" id="PS50110">
    <property type="entry name" value="RESPONSE_REGULATORY"/>
    <property type="match status" value="1"/>
</dbReference>
<feature type="domain" description="PAC" evidence="18">
    <location>
        <begin position="609"/>
        <end position="660"/>
    </location>
</feature>
<dbReference type="FunFam" id="3.30.565.10:FF:000010">
    <property type="entry name" value="Sensor histidine kinase RcsC"/>
    <property type="match status" value="1"/>
</dbReference>
<evidence type="ECO:0000256" key="6">
    <source>
        <dbReference type="ARBA" id="ARBA00022777"/>
    </source>
</evidence>
<evidence type="ECO:0000313" key="21">
    <source>
        <dbReference type="EMBL" id="TAA74492.1"/>
    </source>
</evidence>
<comment type="catalytic activity">
    <reaction evidence="1">
        <text>ATP + protein L-histidine = ADP + protein N-phospho-L-histidine.</text>
        <dbReference type="EC" id="2.7.13.3"/>
    </reaction>
</comment>
<evidence type="ECO:0000259" key="15">
    <source>
        <dbReference type="PROSITE" id="PS50109"/>
    </source>
</evidence>
<protein>
    <recommendedName>
        <fullName evidence="10">Sensory/regulatory protein RpfC</fullName>
        <ecNumber evidence="2">2.7.13.3</ecNumber>
    </recommendedName>
</protein>
<feature type="domain" description="Histidine kinase" evidence="15">
    <location>
        <begin position="678"/>
        <end position="900"/>
    </location>
</feature>
<evidence type="ECO:0000313" key="22">
    <source>
        <dbReference type="Proteomes" id="UP000316238"/>
    </source>
</evidence>
<comment type="subunit">
    <text evidence="9">At low DSF concentrations, interacts with RpfF.</text>
</comment>
<feature type="domain" description="Response regulatory" evidence="16">
    <location>
        <begin position="930"/>
        <end position="1046"/>
    </location>
</feature>
<evidence type="ECO:0000259" key="18">
    <source>
        <dbReference type="PROSITE" id="PS50113"/>
    </source>
</evidence>
<feature type="domain" description="PAC" evidence="18">
    <location>
        <begin position="352"/>
        <end position="405"/>
    </location>
</feature>
<reference evidence="21" key="1">
    <citation type="submission" date="2017-07" db="EMBL/GenBank/DDBJ databases">
        <title>The cable genome - Insights into the physiology and evolution of filamentous bacteria capable of sulfide oxidation via long distance electron transfer.</title>
        <authorList>
            <person name="Thorup C."/>
            <person name="Bjerg J.T."/>
            <person name="Schreiber L."/>
            <person name="Nielsen L.P."/>
            <person name="Kjeldsen K.U."/>
            <person name="Boesen T."/>
            <person name="Boggild A."/>
            <person name="Meysman F."/>
            <person name="Geelhoed J."/>
            <person name="Schramm A."/>
        </authorList>
    </citation>
    <scope>NUCLEOTIDE SEQUENCE [LARGE SCALE GENOMIC DNA]</scope>
    <source>
        <strain evidence="21">GS</strain>
    </source>
</reference>
<dbReference type="CDD" id="cd00130">
    <property type="entry name" value="PAS"/>
    <property type="match status" value="3"/>
</dbReference>
<dbReference type="Pfam" id="PF00571">
    <property type="entry name" value="CBS"/>
    <property type="match status" value="4"/>
</dbReference>
<dbReference type="CDD" id="cd00082">
    <property type="entry name" value="HisKA"/>
    <property type="match status" value="1"/>
</dbReference>
<dbReference type="Gene3D" id="3.30.450.20">
    <property type="entry name" value="PAS domain"/>
    <property type="match status" value="3"/>
</dbReference>
<dbReference type="InterPro" id="IPR008207">
    <property type="entry name" value="Sig_transdc_His_kin_Hpt_dom"/>
</dbReference>
<dbReference type="InterPro" id="IPR000644">
    <property type="entry name" value="CBS_dom"/>
</dbReference>
<feature type="domain" description="CBS" evidence="20">
    <location>
        <begin position="72"/>
        <end position="130"/>
    </location>
</feature>
<dbReference type="InterPro" id="IPR035965">
    <property type="entry name" value="PAS-like_dom_sf"/>
</dbReference>
<dbReference type="PRINTS" id="PR00344">
    <property type="entry name" value="BCTRLSENSOR"/>
</dbReference>
<dbReference type="Pfam" id="PF08447">
    <property type="entry name" value="PAS_3"/>
    <property type="match status" value="1"/>
</dbReference>
<dbReference type="InterPro" id="IPR001789">
    <property type="entry name" value="Sig_transdc_resp-reg_receiver"/>
</dbReference>
<dbReference type="PANTHER" id="PTHR45339">
    <property type="entry name" value="HYBRID SIGNAL TRANSDUCTION HISTIDINE KINASE J"/>
    <property type="match status" value="1"/>
</dbReference>
<evidence type="ECO:0000259" key="19">
    <source>
        <dbReference type="PROSITE" id="PS50894"/>
    </source>
</evidence>
<evidence type="ECO:0000256" key="2">
    <source>
        <dbReference type="ARBA" id="ARBA00012438"/>
    </source>
</evidence>
<dbReference type="Gene3D" id="3.10.580.10">
    <property type="entry name" value="CBS-domain"/>
    <property type="match status" value="2"/>
</dbReference>
<keyword evidence="5" id="KW-0547">Nucleotide-binding</keyword>
<dbReference type="InterPro" id="IPR046342">
    <property type="entry name" value="CBS_dom_sf"/>
</dbReference>
<dbReference type="GO" id="GO:0005886">
    <property type="term" value="C:plasma membrane"/>
    <property type="evidence" value="ECO:0007669"/>
    <property type="project" value="UniProtKB-SubCell"/>
</dbReference>
<dbReference type="Proteomes" id="UP000316238">
    <property type="component" value="Unassembled WGS sequence"/>
</dbReference>
<evidence type="ECO:0000256" key="10">
    <source>
        <dbReference type="ARBA" id="ARBA00068150"/>
    </source>
</evidence>
<dbReference type="GO" id="GO:0005524">
    <property type="term" value="F:ATP binding"/>
    <property type="evidence" value="ECO:0007669"/>
    <property type="project" value="UniProtKB-KW"/>
</dbReference>
<evidence type="ECO:0000256" key="8">
    <source>
        <dbReference type="ARBA" id="ARBA00023012"/>
    </source>
</evidence>
<proteinExistence type="predicted"/>
<dbReference type="Pfam" id="PF00989">
    <property type="entry name" value="PAS"/>
    <property type="match status" value="1"/>
</dbReference>
<evidence type="ECO:0000256" key="12">
    <source>
        <dbReference type="PROSITE-ProRule" id="PRU00169"/>
    </source>
</evidence>
<dbReference type="SUPFAM" id="SSF54631">
    <property type="entry name" value="CBS-domain pair"/>
    <property type="match status" value="2"/>
</dbReference>
<evidence type="ECO:0000256" key="13">
    <source>
        <dbReference type="PROSITE-ProRule" id="PRU00703"/>
    </source>
</evidence>
<dbReference type="SMART" id="SM00448">
    <property type="entry name" value="REC"/>
    <property type="match status" value="1"/>
</dbReference>
<dbReference type="InterPro" id="IPR036890">
    <property type="entry name" value="HATPase_C_sf"/>
</dbReference>
<feature type="domain" description="CBS" evidence="20">
    <location>
        <begin position="7"/>
        <end position="66"/>
    </location>
</feature>
<dbReference type="Gene3D" id="1.20.120.160">
    <property type="entry name" value="HPT domain"/>
    <property type="match status" value="1"/>
</dbReference>
<dbReference type="InterPro" id="IPR013655">
    <property type="entry name" value="PAS_fold_3"/>
</dbReference>
<evidence type="ECO:0000259" key="16">
    <source>
        <dbReference type="PROSITE" id="PS50110"/>
    </source>
</evidence>
<dbReference type="Gene3D" id="1.10.287.130">
    <property type="match status" value="1"/>
</dbReference>
<evidence type="ECO:0000256" key="11">
    <source>
        <dbReference type="PROSITE-ProRule" id="PRU00110"/>
    </source>
</evidence>
<gene>
    <name evidence="21" type="ORF">CDV28_12524</name>
</gene>
<dbReference type="NCBIfam" id="TIGR00229">
    <property type="entry name" value="sensory_box"/>
    <property type="match status" value="3"/>
</dbReference>
<dbReference type="CDD" id="cd17546">
    <property type="entry name" value="REC_hyHK_CKI1_RcsC-like"/>
    <property type="match status" value="1"/>
</dbReference>
<dbReference type="GO" id="GO:0006355">
    <property type="term" value="P:regulation of DNA-templated transcription"/>
    <property type="evidence" value="ECO:0007669"/>
    <property type="project" value="InterPro"/>
</dbReference>
<dbReference type="PROSITE" id="PS50113">
    <property type="entry name" value="PAC"/>
    <property type="match status" value="3"/>
</dbReference>
<evidence type="ECO:0000256" key="9">
    <source>
        <dbReference type="ARBA" id="ARBA00064003"/>
    </source>
</evidence>
<dbReference type="FunFam" id="1.10.287.130:FF:000002">
    <property type="entry name" value="Two-component osmosensing histidine kinase"/>
    <property type="match status" value="1"/>
</dbReference>
<dbReference type="EC" id="2.7.13.3" evidence="2"/>
<dbReference type="InterPro" id="IPR005467">
    <property type="entry name" value="His_kinase_dom"/>
</dbReference>
<dbReference type="SMART" id="SM00086">
    <property type="entry name" value="PAC"/>
    <property type="match status" value="3"/>
</dbReference>
<keyword evidence="14" id="KW-0175">Coiled coil</keyword>
<dbReference type="InterPro" id="IPR036641">
    <property type="entry name" value="HPT_dom_sf"/>
</dbReference>
<dbReference type="InterPro" id="IPR003661">
    <property type="entry name" value="HisK_dim/P_dom"/>
</dbReference>
<dbReference type="GO" id="GO:0000155">
    <property type="term" value="F:phosphorelay sensor kinase activity"/>
    <property type="evidence" value="ECO:0007669"/>
    <property type="project" value="InterPro"/>
</dbReference>
<dbReference type="Gene3D" id="3.30.565.10">
    <property type="entry name" value="Histidine kinase-like ATPase, C-terminal domain"/>
    <property type="match status" value="1"/>
</dbReference>
<dbReference type="PROSITE" id="PS50894">
    <property type="entry name" value="HPT"/>
    <property type="match status" value="1"/>
</dbReference>
<dbReference type="Pfam" id="PF08448">
    <property type="entry name" value="PAS_4"/>
    <property type="match status" value="1"/>
</dbReference>
<feature type="domain" description="PAS" evidence="17">
    <location>
        <begin position="279"/>
        <end position="352"/>
    </location>
</feature>
<dbReference type="PROSITE" id="PS50109">
    <property type="entry name" value="HIS_KIN"/>
    <property type="match status" value="1"/>
</dbReference>
<dbReference type="SUPFAM" id="SSF55874">
    <property type="entry name" value="ATPase domain of HSP90 chaperone/DNA topoisomerase II/histidine kinase"/>
    <property type="match status" value="1"/>
</dbReference>
<keyword evidence="22" id="KW-1185">Reference proteome</keyword>
<dbReference type="SUPFAM" id="SSF47226">
    <property type="entry name" value="Histidine-containing phosphotransfer domain, HPT domain"/>
    <property type="match status" value="1"/>
</dbReference>
<feature type="domain" description="CBS" evidence="20">
    <location>
        <begin position="137"/>
        <end position="192"/>
    </location>
</feature>
<dbReference type="InterPro" id="IPR000014">
    <property type="entry name" value="PAS"/>
</dbReference>
<organism evidence="21 22">
    <name type="scientific">Candidatus Electronema aureum</name>
    <dbReference type="NCBI Taxonomy" id="2005002"/>
    <lineage>
        <taxon>Bacteria</taxon>
        <taxon>Pseudomonadati</taxon>
        <taxon>Thermodesulfobacteriota</taxon>
        <taxon>Desulfobulbia</taxon>
        <taxon>Desulfobulbales</taxon>
        <taxon>Desulfobulbaceae</taxon>
        <taxon>Candidatus Electronema</taxon>
    </lineage>
</organism>
<feature type="domain" description="CBS" evidence="20">
    <location>
        <begin position="201"/>
        <end position="259"/>
    </location>
</feature>
<dbReference type="InterPro" id="IPR036097">
    <property type="entry name" value="HisK_dim/P_sf"/>
</dbReference>
<feature type="modified residue" description="4-aspartylphosphate" evidence="12">
    <location>
        <position position="979"/>
    </location>
</feature>
<feature type="domain" description="PAS" evidence="17">
    <location>
        <begin position="534"/>
        <end position="581"/>
    </location>
</feature>
<feature type="domain" description="HPt" evidence="19">
    <location>
        <begin position="1083"/>
        <end position="1174"/>
    </location>
</feature>
<dbReference type="PANTHER" id="PTHR45339:SF3">
    <property type="entry name" value="HISTIDINE KINASE"/>
    <property type="match status" value="1"/>
</dbReference>
<dbReference type="InterPro" id="IPR003594">
    <property type="entry name" value="HATPase_dom"/>
</dbReference>
<dbReference type="InterPro" id="IPR001610">
    <property type="entry name" value="PAC"/>
</dbReference>
<accession>A0A521G0H5</accession>
<dbReference type="SMART" id="SM00091">
    <property type="entry name" value="PAS"/>
    <property type="match status" value="3"/>
</dbReference>
<dbReference type="Pfam" id="PF02518">
    <property type="entry name" value="HATPase_c"/>
    <property type="match status" value="1"/>
</dbReference>
<dbReference type="InterPro" id="IPR011006">
    <property type="entry name" value="CheY-like_superfamily"/>
</dbReference>
<dbReference type="SMART" id="SM00388">
    <property type="entry name" value="HisKA"/>
    <property type="match status" value="1"/>
</dbReference>
<dbReference type="Pfam" id="PF00072">
    <property type="entry name" value="Response_reg"/>
    <property type="match status" value="1"/>
</dbReference>
<dbReference type="PROSITE" id="PS50112">
    <property type="entry name" value="PAS"/>
    <property type="match status" value="2"/>
</dbReference>
<dbReference type="InterPro" id="IPR004358">
    <property type="entry name" value="Sig_transdc_His_kin-like_C"/>
</dbReference>
<dbReference type="AlphaFoldDB" id="A0A521G0H5"/>
<feature type="domain" description="PAC" evidence="18">
    <location>
        <begin position="481"/>
        <end position="533"/>
    </location>
</feature>
<keyword evidence="13" id="KW-0129">CBS domain</keyword>
<dbReference type="Gene3D" id="3.40.50.2300">
    <property type="match status" value="1"/>
</dbReference>
<dbReference type="SUPFAM" id="SSF52172">
    <property type="entry name" value="CheY-like"/>
    <property type="match status" value="1"/>
</dbReference>
<keyword evidence="6" id="KW-0418">Kinase</keyword>
<evidence type="ECO:0000256" key="7">
    <source>
        <dbReference type="ARBA" id="ARBA00022840"/>
    </source>
</evidence>
<dbReference type="SMART" id="SM00387">
    <property type="entry name" value="HATPase_c"/>
    <property type="match status" value="1"/>
</dbReference>
<feature type="coiled-coil region" evidence="14">
    <location>
        <begin position="651"/>
        <end position="678"/>
    </location>
</feature>
<evidence type="ECO:0000256" key="1">
    <source>
        <dbReference type="ARBA" id="ARBA00000085"/>
    </source>
</evidence>
<dbReference type="InterPro" id="IPR000700">
    <property type="entry name" value="PAS-assoc_C"/>
</dbReference>
<name>A0A521G0H5_9BACT</name>
<evidence type="ECO:0000256" key="3">
    <source>
        <dbReference type="ARBA" id="ARBA00022553"/>
    </source>
</evidence>
<dbReference type="SUPFAM" id="SSF55785">
    <property type="entry name" value="PYP-like sensor domain (PAS domain)"/>
    <property type="match status" value="3"/>
</dbReference>
<dbReference type="EMBL" id="NQJD01000025">
    <property type="protein sequence ID" value="TAA74492.1"/>
    <property type="molecule type" value="Genomic_DNA"/>
</dbReference>
<dbReference type="SMART" id="SM00116">
    <property type="entry name" value="CBS"/>
    <property type="match status" value="4"/>
</dbReference>
<keyword evidence="4" id="KW-0808">Transferase</keyword>
<dbReference type="InterPro" id="IPR013656">
    <property type="entry name" value="PAS_4"/>
</dbReference>
<comment type="caution">
    <text evidence="21">The sequence shown here is derived from an EMBL/GenBank/DDBJ whole genome shotgun (WGS) entry which is preliminary data.</text>
</comment>
<dbReference type="InterPro" id="IPR013767">
    <property type="entry name" value="PAS_fold"/>
</dbReference>
<dbReference type="SUPFAM" id="SSF47384">
    <property type="entry name" value="Homodimeric domain of signal transducing histidine kinase"/>
    <property type="match status" value="1"/>
</dbReference>
<keyword evidence="3 12" id="KW-0597">Phosphoprotein</keyword>
<evidence type="ECO:0000259" key="17">
    <source>
        <dbReference type="PROSITE" id="PS50112"/>
    </source>
</evidence>
<keyword evidence="8" id="KW-0902">Two-component regulatory system</keyword>
<dbReference type="CDD" id="cd16922">
    <property type="entry name" value="HATPase_EvgS-ArcB-TorS-like"/>
    <property type="match status" value="1"/>
</dbReference>
<evidence type="ECO:0000256" key="5">
    <source>
        <dbReference type="ARBA" id="ARBA00022741"/>
    </source>
</evidence>
<dbReference type="PROSITE" id="PS51371">
    <property type="entry name" value="CBS"/>
    <property type="match status" value="4"/>
</dbReference>
<dbReference type="Pfam" id="PF00512">
    <property type="entry name" value="HisKA"/>
    <property type="match status" value="1"/>
</dbReference>
<dbReference type="Pfam" id="PF01627">
    <property type="entry name" value="Hpt"/>
    <property type="match status" value="1"/>
</dbReference>
<feature type="modified residue" description="Phosphohistidine" evidence="11">
    <location>
        <position position="1122"/>
    </location>
</feature>
<evidence type="ECO:0000259" key="20">
    <source>
        <dbReference type="PROSITE" id="PS51371"/>
    </source>
</evidence>
<evidence type="ECO:0000256" key="4">
    <source>
        <dbReference type="ARBA" id="ARBA00022679"/>
    </source>
</evidence>
<sequence length="1259" mass="141328">MNLAQLMTSPVITASPDTPLPALLELMEQEHISAVVLTDDEGHPVGMVTERDITRSAAQDRLHSDLTGATMMTDSLVTASAETGYREAFQQMVVSRARHLVVINQAGRAVGMVTETNFLHSLGLEYFVDLSTIKELVARQVVALKPTDSVHLALEQMHQHSISCVPITEQGKPVGILTERDVIRLSLQRLDFYHTRLEAVMSQPVCAVSEQTTLPDVVNILRMQHIRRLIIVDEHGLLTGILTETDLLKGLQSKYSRLLREIIHEQERQLRETRKALSDQAILHCLLESAPDTGIAATDLQLRILYFNPMAARIYGYKVEDVIGRTVHEFHVLHQIPAERLENAVRLVREKGFYQYNIQRQEQGRTRHFEMRVSAIRNAGGETTGYMLMGQDVTRRKEAEFALQRSEERLRKSQQFARAGSWEWQISTDELYWSGCTPVLFGYEVDKMKTTREQFLHSVHRDDRQRVNEAVCSCLEQRTDYDIEYRVVWPDSSVHWLHEQGDVVRDEYGDAVNMLGLVQDITSRKEAELQLQAQHRFLDSVIETLPSLLFVKDAEHLRYVRFNRAGEQLIGRPAADFLGKSDADLLPLPEAEARLTADHCLLASGKAIEITEEQISTCQGNRLLRTRKTPILDEQGKPAYLLGIADDITEQRAAEHNLAEARIQAEKANQAKSDFLANMSHEIRTPMNGIIGLTELALKTELNTQQVDYLRKVHESAHSLLGLLNDILDLSKIEAHRLELESIPFDLHQLMAQIGSLMAIHSQQKGIHLRTRIAPEIPHYLLGDPLRIKQILLNLVGNAFKFTKEGEISMEVRPGLHAQPGCLPIAFTVQDTGIGIGKEQQRELFKPFVQSDSSTTRLYGGTGLGLAITRQLVEMMDGTIELVSAPGEGSAFTFTLPLPLSDQEELAAHIERSELHGPDNAVLDSIRGARILLAEDNKINQQVAMELLSQECFLVDLAENGQEVLNLLQPGRYDAVLMDLQMPVMDGYQATAAIRSQPVYAELPILAMSANAMRHDREQCRAAGMNDHIPKPVDRRLLLASLCRWIKPGTRERVHKPTKHSASELPRLCGINSRAALERLGGNQRVYLNILRSFAKEHPAAVQDIRSVMAENQQKDGERLAHTLKGLAGAIGAEKLQEAARLLEEGIRKQFPLDRLLDAAEEQLKRVIIALRRLPPLEEEEQAETASQEQIRDALRLLFERLQNYDAGASETLDALLEMTGGKPELRQRLTALQGSVEQFDFEAARTALASFPELSSAG</sequence>